<sequence>MANDKLHQPERSVPQRMAEQHAIVTCFSHGDQEGVKHFEHLSQLLHAEPNALSPATRDGIDASITGIAMSHLQALQHHRERNSHELIQVYRTCPTGHADIMVAIQRFRDAQDQLHKLEERLTTLLEECIFPGGLRWADTPTHGSGDSIPGTDSRDNLSGNTGHPDNMWRGGDDSTGTSLGFNGSNLILLDDDLTKEKPEVAQVAAGNPPADRDRPTQNPSVWHNPKKVDESRELFNRSPSVESEVHTTPKEPMVVIPADSPDMPLNASNGDTPRTGRVEARDQLRKIVLPNEDIGDRIYDTDHQRQQAMRTYARQNGQLPPIFQYGVQYCPNLPLPLRPEQERSDYECRAVIISDLSIEAKLSDVLAVVRGGKILRATIVPPYGISSNATAMVQFANWRHAHEYSNYTKAQDIIVRGQKCSVALANTPSYPMTSATMNSLEQGFTRCVEVKEAPMEELGTLIISLRRWFSSLQGVLEKAMLDVGENRLVLRFRDVDFATRAYRLVKNGETLFPSLHQTVAFAADPCAEPVESLNEPSTGTDEGICLMDVIGNHGWNISTAYPSMGHTDEEIVDHSGENPSPATPAPSSATLDHGPDHAPDHEASRKTADESTRPASPVRDVIDQIYEDRPNWMFTDEEYLETIGFTSYLRDPKEWTANIGYWMGRTRKDLKPRN</sequence>
<accession>A0ABR2J8Z0</accession>
<feature type="region of interest" description="Disordered" evidence="2">
    <location>
        <begin position="255"/>
        <end position="276"/>
    </location>
</feature>
<keyword evidence="1" id="KW-0175">Coiled coil</keyword>
<proteinExistence type="predicted"/>
<keyword evidence="4" id="KW-1185">Reference proteome</keyword>
<evidence type="ECO:0000256" key="2">
    <source>
        <dbReference type="SAM" id="MobiDB-lite"/>
    </source>
</evidence>
<gene>
    <name evidence="3" type="ORF">PGQ11_004794</name>
</gene>
<evidence type="ECO:0000313" key="4">
    <source>
        <dbReference type="Proteomes" id="UP001390339"/>
    </source>
</evidence>
<reference evidence="3 4" key="1">
    <citation type="journal article" date="2024" name="IMA Fungus">
        <title>Apiospora arundinis, a panoply of carbohydrate-active enzymes and secondary metabolites.</title>
        <authorList>
            <person name="Sorensen T."/>
            <person name="Petersen C."/>
            <person name="Muurmann A.T."/>
            <person name="Christiansen J.V."/>
            <person name="Brundto M.L."/>
            <person name="Overgaard C.K."/>
            <person name="Boysen A.T."/>
            <person name="Wollenberg R.D."/>
            <person name="Larsen T.O."/>
            <person name="Sorensen J.L."/>
            <person name="Nielsen K.L."/>
            <person name="Sondergaard T.E."/>
        </authorList>
    </citation>
    <scope>NUCLEOTIDE SEQUENCE [LARGE SCALE GENOMIC DNA]</scope>
    <source>
        <strain evidence="3 4">AAU 773</strain>
    </source>
</reference>
<feature type="region of interest" description="Disordered" evidence="2">
    <location>
        <begin position="202"/>
        <end position="224"/>
    </location>
</feature>
<feature type="region of interest" description="Disordered" evidence="2">
    <location>
        <begin position="135"/>
        <end position="171"/>
    </location>
</feature>
<name>A0ABR2J8Z0_9PEZI</name>
<dbReference type="EMBL" id="JAPCWZ010000003">
    <property type="protein sequence ID" value="KAK8874280.1"/>
    <property type="molecule type" value="Genomic_DNA"/>
</dbReference>
<feature type="coiled-coil region" evidence="1">
    <location>
        <begin position="100"/>
        <end position="127"/>
    </location>
</feature>
<evidence type="ECO:0008006" key="5">
    <source>
        <dbReference type="Google" id="ProtNLM"/>
    </source>
</evidence>
<evidence type="ECO:0000256" key="1">
    <source>
        <dbReference type="SAM" id="Coils"/>
    </source>
</evidence>
<evidence type="ECO:0000313" key="3">
    <source>
        <dbReference type="EMBL" id="KAK8874280.1"/>
    </source>
</evidence>
<comment type="caution">
    <text evidence="3">The sequence shown here is derived from an EMBL/GenBank/DDBJ whole genome shotgun (WGS) entry which is preliminary data.</text>
</comment>
<dbReference type="Proteomes" id="UP001390339">
    <property type="component" value="Unassembled WGS sequence"/>
</dbReference>
<protein>
    <recommendedName>
        <fullName evidence="5">RRM domain-containing protein</fullName>
    </recommendedName>
</protein>
<feature type="compositionally biased region" description="Basic and acidic residues" evidence="2">
    <location>
        <begin position="593"/>
        <end position="612"/>
    </location>
</feature>
<feature type="region of interest" description="Disordered" evidence="2">
    <location>
        <begin position="569"/>
        <end position="619"/>
    </location>
</feature>
<organism evidence="3 4">
    <name type="scientific">Apiospora arundinis</name>
    <dbReference type="NCBI Taxonomy" id="335852"/>
    <lineage>
        <taxon>Eukaryota</taxon>
        <taxon>Fungi</taxon>
        <taxon>Dikarya</taxon>
        <taxon>Ascomycota</taxon>
        <taxon>Pezizomycotina</taxon>
        <taxon>Sordariomycetes</taxon>
        <taxon>Xylariomycetidae</taxon>
        <taxon>Amphisphaeriales</taxon>
        <taxon>Apiosporaceae</taxon>
        <taxon>Apiospora</taxon>
    </lineage>
</organism>